<keyword evidence="6 10" id="KW-0472">Membrane</keyword>
<dbReference type="Proteomes" id="UP001165395">
    <property type="component" value="Unassembled WGS sequence"/>
</dbReference>
<keyword evidence="7 9" id="KW-0807">Transducer</keyword>
<reference evidence="13" key="1">
    <citation type="submission" date="2021-10" db="EMBL/GenBank/DDBJ databases">
        <title>The complete genome sequence of Leeia sp. TBRC 13508.</title>
        <authorList>
            <person name="Charoenyingcharoen P."/>
            <person name="Yukphan P."/>
        </authorList>
    </citation>
    <scope>NUCLEOTIDE SEQUENCE</scope>
    <source>
        <strain evidence="13">TBRC 13508</strain>
    </source>
</reference>
<evidence type="ECO:0000256" key="3">
    <source>
        <dbReference type="ARBA" id="ARBA00022500"/>
    </source>
</evidence>
<comment type="caution">
    <text evidence="13">The sequence shown here is derived from an EMBL/GenBank/DDBJ whole genome shotgun (WGS) entry which is preliminary data.</text>
</comment>
<evidence type="ECO:0000256" key="4">
    <source>
        <dbReference type="ARBA" id="ARBA00022692"/>
    </source>
</evidence>
<dbReference type="CDD" id="cd12913">
    <property type="entry name" value="PDC1_MCP_like"/>
    <property type="match status" value="1"/>
</dbReference>
<keyword evidence="14" id="KW-1185">Reference proteome</keyword>
<feature type="domain" description="HAMP" evidence="12">
    <location>
        <begin position="331"/>
        <end position="385"/>
    </location>
</feature>
<evidence type="ECO:0000313" key="14">
    <source>
        <dbReference type="Proteomes" id="UP001165395"/>
    </source>
</evidence>
<dbReference type="InterPro" id="IPR003660">
    <property type="entry name" value="HAMP_dom"/>
</dbReference>
<sequence length="662" mass="73003">MFSLKAKLTLTVGMIAVVSLIASNFIMMTRVTEVVSTTKLDGAIKLAQVEAGKLTSQISTYLESTKTLANQMTALKQNNATIDRSILDILIKEELAKNPATLGYSNVWEANALDGNDESFKNTEGYDDSGRFVPYWYRSGQELKRVVNPDYSNPNNNLWYTTPLNSQKNTLLNPYFGPIDGKQVQMTSFMSPIVVNGKSLGVVSVDIKLTEIQDELKKVRLYDSKQLSLISNELIYIASPDDSQLGKAFKNTDAQVLSAIKNGQLYHYIDNEDFVHIYQPIVLEGAKPWTLEVVVPKSKILAGISELKIYALVISIITVLVIVFLVHLSIAKQLVPLRELGVSIHNLASDEGDLTRKIDTKSSPEINFISDGFNLFCEKIKMIVKDIDYQSGEIESIDKELKQKINEVEFRSKQQNELSKEILGSLSNLNASMDKLSSGISIVDEVIDETKEKTNSSLLTIDGIAGEVENINSIVSSLNHVMTELDSRAQKIGDIIVVIKAVAEQTNLLALNAAIEAARAGEQGRGFAVVADEVRKLAERTADATVEISQMVSSIQKDSSNATANVKNVVSIMNQTAVKTQTAKTEINAIHVVVNQLDDESKGMKDSIDAQRLVGNEMENKAGNVSNLSVENYTFVKNAVNKVEEIDGKLEDLLRNIRKFKV</sequence>
<evidence type="ECO:0000259" key="11">
    <source>
        <dbReference type="PROSITE" id="PS50111"/>
    </source>
</evidence>
<organism evidence="13 14">
    <name type="scientific">Leeia speluncae</name>
    <dbReference type="NCBI Taxonomy" id="2884804"/>
    <lineage>
        <taxon>Bacteria</taxon>
        <taxon>Pseudomonadati</taxon>
        <taxon>Pseudomonadota</taxon>
        <taxon>Betaproteobacteria</taxon>
        <taxon>Neisseriales</taxon>
        <taxon>Leeiaceae</taxon>
        <taxon>Leeia</taxon>
    </lineage>
</organism>
<dbReference type="InterPro" id="IPR004089">
    <property type="entry name" value="MCPsignal_dom"/>
</dbReference>
<dbReference type="PANTHER" id="PTHR32089">
    <property type="entry name" value="METHYL-ACCEPTING CHEMOTAXIS PROTEIN MCPB"/>
    <property type="match status" value="1"/>
</dbReference>
<evidence type="ECO:0000256" key="8">
    <source>
        <dbReference type="ARBA" id="ARBA00029447"/>
    </source>
</evidence>
<evidence type="ECO:0000256" key="7">
    <source>
        <dbReference type="ARBA" id="ARBA00023224"/>
    </source>
</evidence>
<dbReference type="InterPro" id="IPR033479">
    <property type="entry name" value="dCache_1"/>
</dbReference>
<proteinExistence type="inferred from homology"/>
<dbReference type="Pfam" id="PF02743">
    <property type="entry name" value="dCache_1"/>
    <property type="match status" value="1"/>
</dbReference>
<dbReference type="SUPFAM" id="SSF58104">
    <property type="entry name" value="Methyl-accepting chemotaxis protein (MCP) signaling domain"/>
    <property type="match status" value="1"/>
</dbReference>
<evidence type="ECO:0000256" key="10">
    <source>
        <dbReference type="SAM" id="Phobius"/>
    </source>
</evidence>
<evidence type="ECO:0000256" key="6">
    <source>
        <dbReference type="ARBA" id="ARBA00023136"/>
    </source>
</evidence>
<evidence type="ECO:0000256" key="9">
    <source>
        <dbReference type="PROSITE-ProRule" id="PRU00284"/>
    </source>
</evidence>
<keyword evidence="5 10" id="KW-1133">Transmembrane helix</keyword>
<keyword evidence="3" id="KW-0145">Chemotaxis</keyword>
<gene>
    <name evidence="13" type="ORF">LIN78_14130</name>
</gene>
<dbReference type="PANTHER" id="PTHR32089:SF112">
    <property type="entry name" value="LYSOZYME-LIKE PROTEIN-RELATED"/>
    <property type="match status" value="1"/>
</dbReference>
<keyword evidence="4 10" id="KW-0812">Transmembrane</keyword>
<protein>
    <submittedName>
        <fullName evidence="13">Methyl-accepting chemotaxis protein</fullName>
    </submittedName>
</protein>
<dbReference type="Pfam" id="PF00015">
    <property type="entry name" value="MCPsignal"/>
    <property type="match status" value="1"/>
</dbReference>
<dbReference type="CDD" id="cd11386">
    <property type="entry name" value="MCP_signal"/>
    <property type="match status" value="1"/>
</dbReference>
<feature type="domain" description="Methyl-accepting transducer" evidence="11">
    <location>
        <begin position="390"/>
        <end position="626"/>
    </location>
</feature>
<evidence type="ECO:0000256" key="1">
    <source>
        <dbReference type="ARBA" id="ARBA00004651"/>
    </source>
</evidence>
<dbReference type="PROSITE" id="PS50111">
    <property type="entry name" value="CHEMOTAXIS_TRANSDUC_2"/>
    <property type="match status" value="1"/>
</dbReference>
<accession>A0ABS8D988</accession>
<dbReference type="RefSeq" id="WP_227181491.1">
    <property type="nucleotide sequence ID" value="NZ_JAJBZT010000008.1"/>
</dbReference>
<comment type="similarity">
    <text evidence="8">Belongs to the methyl-accepting chemotaxis (MCP) protein family.</text>
</comment>
<feature type="transmembrane region" description="Helical" evidence="10">
    <location>
        <begin position="309"/>
        <end position="330"/>
    </location>
</feature>
<comment type="subcellular location">
    <subcellularLocation>
        <location evidence="1">Cell membrane</location>
        <topology evidence="1">Multi-pass membrane protein</topology>
    </subcellularLocation>
</comment>
<dbReference type="Gene3D" id="1.10.287.950">
    <property type="entry name" value="Methyl-accepting chemotaxis protein"/>
    <property type="match status" value="1"/>
</dbReference>
<name>A0ABS8D988_9NEIS</name>
<dbReference type="SMART" id="SM00283">
    <property type="entry name" value="MA"/>
    <property type="match status" value="1"/>
</dbReference>
<dbReference type="EMBL" id="JAJBZT010000008">
    <property type="protein sequence ID" value="MCB6184682.1"/>
    <property type="molecule type" value="Genomic_DNA"/>
</dbReference>
<keyword evidence="2" id="KW-1003">Cell membrane</keyword>
<evidence type="ECO:0000256" key="2">
    <source>
        <dbReference type="ARBA" id="ARBA00022475"/>
    </source>
</evidence>
<feature type="transmembrane region" description="Helical" evidence="10">
    <location>
        <begin position="6"/>
        <end position="27"/>
    </location>
</feature>
<evidence type="ECO:0000256" key="5">
    <source>
        <dbReference type="ARBA" id="ARBA00022989"/>
    </source>
</evidence>
<evidence type="ECO:0000313" key="13">
    <source>
        <dbReference type="EMBL" id="MCB6184682.1"/>
    </source>
</evidence>
<dbReference type="Gene3D" id="3.30.450.20">
    <property type="entry name" value="PAS domain"/>
    <property type="match status" value="2"/>
</dbReference>
<evidence type="ECO:0000259" key="12">
    <source>
        <dbReference type="PROSITE" id="PS50885"/>
    </source>
</evidence>
<dbReference type="PROSITE" id="PS50885">
    <property type="entry name" value="HAMP"/>
    <property type="match status" value="1"/>
</dbReference>